<evidence type="ECO:0008006" key="16">
    <source>
        <dbReference type="Google" id="ProtNLM"/>
    </source>
</evidence>
<evidence type="ECO:0000256" key="10">
    <source>
        <dbReference type="SAM" id="MobiDB-lite"/>
    </source>
</evidence>
<keyword evidence="3" id="KW-0378">Hydrolase</keyword>
<dbReference type="GO" id="GO:0010468">
    <property type="term" value="P:regulation of gene expression"/>
    <property type="evidence" value="ECO:0007669"/>
    <property type="project" value="UniProtKB-ARBA"/>
</dbReference>
<feature type="compositionally biased region" description="Acidic residues" evidence="10">
    <location>
        <begin position="1108"/>
        <end position="1149"/>
    </location>
</feature>
<dbReference type="SMART" id="SM00297">
    <property type="entry name" value="BROMO"/>
    <property type="match status" value="1"/>
</dbReference>
<dbReference type="GO" id="GO:0006366">
    <property type="term" value="P:transcription by RNA polymerase II"/>
    <property type="evidence" value="ECO:0007669"/>
    <property type="project" value="UniProtKB-ARBA"/>
</dbReference>
<dbReference type="PANTHER" id="PTHR10799">
    <property type="entry name" value="SNF2/RAD54 HELICASE FAMILY"/>
    <property type="match status" value="1"/>
</dbReference>
<keyword evidence="5" id="KW-0067">ATP-binding</keyword>
<dbReference type="PROSITE" id="PS50014">
    <property type="entry name" value="BROMODOMAIN_2"/>
    <property type="match status" value="1"/>
</dbReference>
<reference evidence="15" key="1">
    <citation type="journal article" date="2016" name="Proc. Natl. Acad. Sci. U.S.A.">
        <title>Comparative genomics of biotechnologically important yeasts.</title>
        <authorList>
            <person name="Riley R."/>
            <person name="Haridas S."/>
            <person name="Wolfe K.H."/>
            <person name="Lopes M.R."/>
            <person name="Hittinger C.T."/>
            <person name="Goeker M."/>
            <person name="Salamov A.A."/>
            <person name="Wisecaver J.H."/>
            <person name="Long T.M."/>
            <person name="Calvey C.H."/>
            <person name="Aerts A.L."/>
            <person name="Barry K.W."/>
            <person name="Choi C."/>
            <person name="Clum A."/>
            <person name="Coughlan A.Y."/>
            <person name="Deshpande S."/>
            <person name="Douglass A.P."/>
            <person name="Hanson S.J."/>
            <person name="Klenk H.-P."/>
            <person name="LaButti K.M."/>
            <person name="Lapidus A."/>
            <person name="Lindquist E.A."/>
            <person name="Lipzen A.M."/>
            <person name="Meier-Kolthoff J.P."/>
            <person name="Ohm R.A."/>
            <person name="Otillar R.P."/>
            <person name="Pangilinan J.L."/>
            <person name="Peng Y."/>
            <person name="Rokas A."/>
            <person name="Rosa C.A."/>
            <person name="Scheuner C."/>
            <person name="Sibirny A.A."/>
            <person name="Slot J.C."/>
            <person name="Stielow J.B."/>
            <person name="Sun H."/>
            <person name="Kurtzman C.P."/>
            <person name="Blackwell M."/>
            <person name="Grigoriev I.V."/>
            <person name="Jeffries T.W."/>
        </authorList>
    </citation>
    <scope>NUCLEOTIDE SEQUENCE [LARGE SCALE GENOMIC DNA]</scope>
    <source>
        <strain evidence="15">NRRL Y-1626</strain>
    </source>
</reference>
<evidence type="ECO:0000256" key="5">
    <source>
        <dbReference type="ARBA" id="ARBA00022840"/>
    </source>
</evidence>
<dbReference type="PROSITE" id="PS51194">
    <property type="entry name" value="HELICASE_CTER"/>
    <property type="match status" value="1"/>
</dbReference>
<dbReference type="InterPro" id="IPR001650">
    <property type="entry name" value="Helicase_C-like"/>
</dbReference>
<dbReference type="FunFam" id="3.40.50.10810:FF:000008">
    <property type="entry name" value="Chromatin structure-remodeling complex subunit snf21"/>
    <property type="match status" value="1"/>
</dbReference>
<evidence type="ECO:0000256" key="6">
    <source>
        <dbReference type="ARBA" id="ARBA00023117"/>
    </source>
</evidence>
<dbReference type="Proteomes" id="UP000092321">
    <property type="component" value="Unassembled WGS sequence"/>
</dbReference>
<evidence type="ECO:0000256" key="7">
    <source>
        <dbReference type="ARBA" id="ARBA00023242"/>
    </source>
</evidence>
<dbReference type="GO" id="GO:0016787">
    <property type="term" value="F:hydrolase activity"/>
    <property type="evidence" value="ECO:0007669"/>
    <property type="project" value="UniProtKB-KW"/>
</dbReference>
<dbReference type="Gene3D" id="1.20.5.170">
    <property type="match status" value="1"/>
</dbReference>
<dbReference type="SUPFAM" id="SSF47370">
    <property type="entry name" value="Bromodomain"/>
    <property type="match status" value="1"/>
</dbReference>
<evidence type="ECO:0000259" key="13">
    <source>
        <dbReference type="PROSITE" id="PS51194"/>
    </source>
</evidence>
<keyword evidence="6 8" id="KW-0103">Bromodomain</keyword>
<dbReference type="FunFam" id="3.40.50.300:FF:000843">
    <property type="entry name" value="Chromatin structure-remodeling complex subunit snf21"/>
    <property type="match status" value="1"/>
</dbReference>
<feature type="region of interest" description="Disordered" evidence="10">
    <location>
        <begin position="1168"/>
        <end position="1197"/>
    </location>
</feature>
<dbReference type="InterPro" id="IPR001487">
    <property type="entry name" value="Bromodomain"/>
</dbReference>
<dbReference type="InterPro" id="IPR014012">
    <property type="entry name" value="HSA_dom"/>
</dbReference>
<protein>
    <recommendedName>
        <fullName evidence="16">Nuclear protein STH1/NPS1</fullName>
    </recommendedName>
</protein>
<dbReference type="GO" id="GO:0005524">
    <property type="term" value="F:ATP binding"/>
    <property type="evidence" value="ECO:0007669"/>
    <property type="project" value="UniProtKB-KW"/>
</dbReference>
<dbReference type="Pfam" id="PF00176">
    <property type="entry name" value="SNF2-rel_dom"/>
    <property type="match status" value="1"/>
</dbReference>
<feature type="domain" description="Helicase ATP-binding" evidence="12">
    <location>
        <begin position="479"/>
        <end position="644"/>
    </location>
</feature>
<comment type="caution">
    <text evidence="14">The sequence shown here is derived from an EMBL/GenBank/DDBJ whole genome shotgun (WGS) entry which is preliminary data.</text>
</comment>
<dbReference type="GO" id="GO:0006338">
    <property type="term" value="P:chromatin remodeling"/>
    <property type="evidence" value="ECO:0007669"/>
    <property type="project" value="UniProtKB-ARBA"/>
</dbReference>
<evidence type="ECO:0000256" key="2">
    <source>
        <dbReference type="ARBA" id="ARBA00022741"/>
    </source>
</evidence>
<dbReference type="GO" id="GO:0140008">
    <property type="term" value="F:histone H4 reader activity"/>
    <property type="evidence" value="ECO:0007669"/>
    <property type="project" value="UniProtKB-ARBA"/>
</dbReference>
<evidence type="ECO:0000256" key="9">
    <source>
        <dbReference type="SAM" id="Coils"/>
    </source>
</evidence>
<dbReference type="SMART" id="SM00490">
    <property type="entry name" value="HELICc"/>
    <property type="match status" value="1"/>
</dbReference>
<feature type="region of interest" description="Disordered" evidence="10">
    <location>
        <begin position="1091"/>
        <end position="1150"/>
    </location>
</feature>
<dbReference type="OrthoDB" id="5857104at2759"/>
<proteinExistence type="predicted"/>
<dbReference type="SUPFAM" id="SSF52540">
    <property type="entry name" value="P-loop containing nucleoside triphosphate hydrolases"/>
    <property type="match status" value="2"/>
</dbReference>
<evidence type="ECO:0000256" key="8">
    <source>
        <dbReference type="PROSITE-ProRule" id="PRU00035"/>
    </source>
</evidence>
<gene>
    <name evidence="14" type="ORF">HANVADRAFT_53526</name>
</gene>
<organism evidence="14 15">
    <name type="scientific">Hanseniaspora valbyensis NRRL Y-1626</name>
    <dbReference type="NCBI Taxonomy" id="766949"/>
    <lineage>
        <taxon>Eukaryota</taxon>
        <taxon>Fungi</taxon>
        <taxon>Dikarya</taxon>
        <taxon>Ascomycota</taxon>
        <taxon>Saccharomycotina</taxon>
        <taxon>Saccharomycetes</taxon>
        <taxon>Saccharomycodales</taxon>
        <taxon>Saccharomycodaceae</taxon>
        <taxon>Hanseniaspora</taxon>
    </lineage>
</organism>
<dbReference type="CDD" id="cd04369">
    <property type="entry name" value="Bromodomain"/>
    <property type="match status" value="1"/>
</dbReference>
<dbReference type="SMART" id="SM00487">
    <property type="entry name" value="DEXDc"/>
    <property type="match status" value="1"/>
</dbReference>
<dbReference type="CDD" id="cd18793">
    <property type="entry name" value="SF2_C_SNF"/>
    <property type="match status" value="1"/>
</dbReference>
<dbReference type="InterPro" id="IPR014001">
    <property type="entry name" value="Helicase_ATP-bd"/>
</dbReference>
<keyword evidence="7" id="KW-0539">Nucleus</keyword>
<comment type="subcellular location">
    <subcellularLocation>
        <location evidence="1">Nucleus</location>
    </subcellularLocation>
</comment>
<dbReference type="GO" id="GO:0042393">
    <property type="term" value="F:histone binding"/>
    <property type="evidence" value="ECO:0007669"/>
    <property type="project" value="InterPro"/>
</dbReference>
<dbReference type="InterPro" id="IPR027417">
    <property type="entry name" value="P-loop_NTPase"/>
</dbReference>
<evidence type="ECO:0000256" key="1">
    <source>
        <dbReference type="ARBA" id="ARBA00004123"/>
    </source>
</evidence>
<evidence type="ECO:0000313" key="14">
    <source>
        <dbReference type="EMBL" id="OBA25954.1"/>
    </source>
</evidence>
<feature type="domain" description="Helicase C-terminal" evidence="13">
    <location>
        <begin position="794"/>
        <end position="957"/>
    </location>
</feature>
<dbReference type="InterPro" id="IPR049730">
    <property type="entry name" value="SNF2/RAD54-like_C"/>
</dbReference>
<evidence type="ECO:0000256" key="3">
    <source>
        <dbReference type="ARBA" id="ARBA00022801"/>
    </source>
</evidence>
<dbReference type="InterPro" id="IPR029295">
    <property type="entry name" value="SnAC"/>
</dbReference>
<dbReference type="GO" id="GO:0006302">
    <property type="term" value="P:double-strand break repair"/>
    <property type="evidence" value="ECO:0007669"/>
    <property type="project" value="UniProtKB-ARBA"/>
</dbReference>
<dbReference type="Pfam" id="PF07529">
    <property type="entry name" value="HSA"/>
    <property type="match status" value="1"/>
</dbReference>
<feature type="domain" description="Bromo" evidence="11">
    <location>
        <begin position="1219"/>
        <end position="1290"/>
    </location>
</feature>
<dbReference type="Gene3D" id="3.40.50.10810">
    <property type="entry name" value="Tandem AAA-ATPase domain"/>
    <property type="match status" value="1"/>
</dbReference>
<keyword evidence="9" id="KW-0175">Coiled coil</keyword>
<sequence length="1315" mass="152222">MSEPVLNNNIDAVDININIPFPRNKVQSNMLMKRYHDLQHMQLEANSEKEKLKLLEENGIEKVFQQISNDEDQYNMMEENINSHLGDSSFDNEIDLTLLQNQIKTLHLLSQEQRIPDNLLKTFDVLKLAKNENSDQKDPLVLPDGSDFTKIIDSLNLGSIIIKNVTGNHGGNTENEIEFAISKSIASRIKYLEQLPSNIGSLSLDDCWDLTTKTDIPTNVEKYKLQAAVELKSLQLLTFQKNLRQLVIEKILNARGLKNSTFISSAIYTKQDRIKYIKNRAVVKHTSKLLEEIANQRKEAQYKKIVIKHKEETFKLLSVFANENEENKNTISEYKKKLIETNDFMRSCISVSNYHQIMEREEQKRIERTAKQRLDALKMNDEEAYMKLIDQTKDTRITHLLRQTNTFLDSLAQAVKAQQRSQLTEPGVVDKSEEVIDDREKRDYYSAAHKIREKIEKQPTLLVGGTLKEYQLKGLEWMVSLYNNKLNGILADEMGLGKTIQSISLITYLFEFKKERSPFLVIVPLSTITNWTLEFEKWAPSLRTVVYKGTPNQRKEMSYVIRSGEFDVVLTTYEYVIRDKALLARPLWAHMIIDEGHRMKNSQSKLSFTLTTFYKTKNRLILTGTPLQNNLPELWALLNFVLPKIFKSSQTFAEWFNTPFANSGTSEKLTLTEEETLLIIRRLHMVLRPFLLRRLKKEVEKDLPDKVEKVVKCEMSAIQQVLYSQMAKYNGLYLGPSDDASKKAGGVKGLNNRIMQLKKIVNHPFVFEEVEEILNPGKRWDTPLLIRTSGKFDLLDKVLDKFKATNHRCLIFFQMTAVMNIMEDFLRMKNMKYMRLDGSTKADERTVMLKEFNAPDSEYFCFLLSTRAGGLGLNLQTADTVIIFDSDWNPHQDLQAQDRAHRIGQKNEVRILRLITNDSVEEAILQKAHQKLDIDGKVIQAGKFNNDATNEERENFLKQLLDAESKRDMSQEANDIVKNDNEDEELNEMMARNEDERILFNKMDKERVERALALAKEQGQEYPLPRLISKEELPAVFTEDVSSHFNKPVVEEIEGSRVKKRVRYDDGLSERQWLKAIDNEEDLEELIAKKEKRRRTASQDNGSKYNEDDSSAEDSDEVLDEVEDDINNEFEVNQEEKDDEPAVAVEEEEYVPKKRGRKRKIVVVEKEDELEDQDIKSEPEKKVKRRGPPSKPKASKGGIEGAIIQYLIPALRRVKDINKTYKLADVFEVLPSKEDIPGYYKIIKNPISLEEITAKCLEESSSLTLDEVKEMFNRMFENAKTFNEEDSWVHLDALTLESVVNKEWSKVKSIYEGNF</sequence>
<dbReference type="SMART" id="SM01314">
    <property type="entry name" value="SnAC"/>
    <property type="match status" value="1"/>
</dbReference>
<keyword evidence="15" id="KW-1185">Reference proteome</keyword>
<evidence type="ECO:0000259" key="11">
    <source>
        <dbReference type="PROSITE" id="PS50014"/>
    </source>
</evidence>
<keyword evidence="4" id="KW-0347">Helicase</keyword>
<dbReference type="GO" id="GO:0004386">
    <property type="term" value="F:helicase activity"/>
    <property type="evidence" value="ECO:0007669"/>
    <property type="project" value="UniProtKB-KW"/>
</dbReference>
<dbReference type="Gene3D" id="3.40.50.300">
    <property type="entry name" value="P-loop containing nucleotide triphosphate hydrolases"/>
    <property type="match status" value="1"/>
</dbReference>
<dbReference type="InterPro" id="IPR036427">
    <property type="entry name" value="Bromodomain-like_sf"/>
</dbReference>
<dbReference type="Pfam" id="PF00439">
    <property type="entry name" value="Bromodomain"/>
    <property type="match status" value="1"/>
</dbReference>
<evidence type="ECO:0000313" key="15">
    <source>
        <dbReference type="Proteomes" id="UP000092321"/>
    </source>
</evidence>
<dbReference type="GO" id="GO:0005634">
    <property type="term" value="C:nucleus"/>
    <property type="evidence" value="ECO:0007669"/>
    <property type="project" value="UniProtKB-SubCell"/>
</dbReference>
<dbReference type="PROSITE" id="PS51192">
    <property type="entry name" value="HELICASE_ATP_BIND_1"/>
    <property type="match status" value="1"/>
</dbReference>
<feature type="coiled-coil region" evidence="9">
    <location>
        <begin position="38"/>
        <end position="80"/>
    </location>
</feature>
<dbReference type="InterPro" id="IPR000330">
    <property type="entry name" value="SNF2_N"/>
</dbReference>
<dbReference type="Pfam" id="PF00271">
    <property type="entry name" value="Helicase_C"/>
    <property type="match status" value="1"/>
</dbReference>
<dbReference type="Gene3D" id="1.20.920.10">
    <property type="entry name" value="Bromodomain-like"/>
    <property type="match status" value="1"/>
</dbReference>
<accession>A0A1B7TB42</accession>
<evidence type="ECO:0000259" key="12">
    <source>
        <dbReference type="PROSITE" id="PS51192"/>
    </source>
</evidence>
<dbReference type="Pfam" id="PF14619">
    <property type="entry name" value="SnAC"/>
    <property type="match status" value="1"/>
</dbReference>
<name>A0A1B7TB42_9ASCO</name>
<dbReference type="CDD" id="cd17996">
    <property type="entry name" value="DEXHc_SMARCA2_SMARCA4"/>
    <property type="match status" value="1"/>
</dbReference>
<dbReference type="EMBL" id="LXPE01000031">
    <property type="protein sequence ID" value="OBA25954.1"/>
    <property type="molecule type" value="Genomic_DNA"/>
</dbReference>
<evidence type="ECO:0000256" key="4">
    <source>
        <dbReference type="ARBA" id="ARBA00022806"/>
    </source>
</evidence>
<keyword evidence="2" id="KW-0547">Nucleotide-binding</keyword>
<dbReference type="InterPro" id="IPR038718">
    <property type="entry name" value="SNF2-like_sf"/>
</dbReference>